<name>A0A368NH24_AGRVI</name>
<proteinExistence type="predicted"/>
<sequence>MTHGDLHYILQTLYDAGGRDVNAKDLPWSTGMTPAILQALNMLYMTRSERGDDKLFSLTRSGYGAIGQEPPVLFPFLRKLFR</sequence>
<protein>
    <submittedName>
        <fullName evidence="1">Uncharacterized protein</fullName>
    </submittedName>
</protein>
<gene>
    <name evidence="1" type="ORF">DXT89_16750</name>
</gene>
<dbReference type="Proteomes" id="UP000436911">
    <property type="component" value="Unassembled WGS sequence"/>
</dbReference>
<evidence type="ECO:0000313" key="1">
    <source>
        <dbReference type="EMBL" id="KAA3526168.1"/>
    </source>
</evidence>
<reference evidence="1 2" key="1">
    <citation type="submission" date="2018-08" db="EMBL/GenBank/DDBJ databases">
        <title>Genome sequencing of Agrobacterium vitis strain ICMP 10754.</title>
        <authorList>
            <person name="Visnovsky S.B."/>
            <person name="Pitman A.R."/>
        </authorList>
    </citation>
    <scope>NUCLEOTIDE SEQUENCE [LARGE SCALE GENOMIC DNA]</scope>
    <source>
        <strain evidence="1 2">ICMP 10754</strain>
    </source>
</reference>
<comment type="caution">
    <text evidence="1">The sequence shown here is derived from an EMBL/GenBank/DDBJ whole genome shotgun (WGS) entry which is preliminary data.</text>
</comment>
<evidence type="ECO:0000313" key="2">
    <source>
        <dbReference type="Proteomes" id="UP000436911"/>
    </source>
</evidence>
<accession>A0A368NH24</accession>
<dbReference type="EMBL" id="QUSG01000008">
    <property type="protein sequence ID" value="KAA3526168.1"/>
    <property type="molecule type" value="Genomic_DNA"/>
</dbReference>
<dbReference type="AlphaFoldDB" id="A0A368NH24"/>
<organism evidence="1 2">
    <name type="scientific">Agrobacterium vitis</name>
    <name type="common">Rhizobium vitis</name>
    <dbReference type="NCBI Taxonomy" id="373"/>
    <lineage>
        <taxon>Bacteria</taxon>
        <taxon>Pseudomonadati</taxon>
        <taxon>Pseudomonadota</taxon>
        <taxon>Alphaproteobacteria</taxon>
        <taxon>Hyphomicrobiales</taxon>
        <taxon>Rhizobiaceae</taxon>
        <taxon>Rhizobium/Agrobacterium group</taxon>
        <taxon>Agrobacterium</taxon>
    </lineage>
</organism>